<sequence>MVNPFDLNLRHLRALGSIVRLGSMRAAAEDAGLSQPALTQGLARLEERLGVVLFDRRHDGVAATEAGRVMADRASAAFERLHAATKAGGRGFSRPELLMTSTQLRAFLAVADHGGFASAAQATGMSAPSLHRAVRDLGEIGRHSLFASHGRGVQLTPAGHRLVRGVRLAATEISAGIGEVCGEQEAIDGVIVGAMPLARARVLPEAIAQFLNGRPRSSLRVVEGSWRELVEPLIDGVIDFMIGALREEIPPDLEQRMLLRDELIVVGRAGHPLAGKDPTIAELSGYEWVVPAVGAPLRSQWTALFDEVGHPPAPVECGSIMVIRGILAGTDLLTLLSPGQVSVEIESGLLSRIGKPVAHGVRTVGITCRRGWRPTSVQRRFMDCLEQVASEKIPENLSAAPVPIGR</sequence>
<dbReference type="PANTHER" id="PTHR30126:SF98">
    <property type="entry name" value="HTH-TYPE TRANSCRIPTIONAL ACTIVATOR BAUR"/>
    <property type="match status" value="1"/>
</dbReference>
<dbReference type="Pfam" id="PF00126">
    <property type="entry name" value="HTH_1"/>
    <property type="match status" value="2"/>
</dbReference>
<name>A0ABT6N2J9_9SPHN</name>
<dbReference type="InterPro" id="IPR036390">
    <property type="entry name" value="WH_DNA-bd_sf"/>
</dbReference>
<accession>A0ABT6N2J9</accession>
<keyword evidence="2" id="KW-0805">Transcription regulation</keyword>
<evidence type="ECO:0000259" key="5">
    <source>
        <dbReference type="PROSITE" id="PS50931"/>
    </source>
</evidence>
<comment type="caution">
    <text evidence="6">The sequence shown here is derived from an EMBL/GenBank/DDBJ whole genome shotgun (WGS) entry which is preliminary data.</text>
</comment>
<dbReference type="PANTHER" id="PTHR30126">
    <property type="entry name" value="HTH-TYPE TRANSCRIPTIONAL REGULATOR"/>
    <property type="match status" value="1"/>
</dbReference>
<comment type="similarity">
    <text evidence="1">Belongs to the LysR transcriptional regulatory family.</text>
</comment>
<dbReference type="Gene3D" id="1.10.10.10">
    <property type="entry name" value="Winged helix-like DNA-binding domain superfamily/Winged helix DNA-binding domain"/>
    <property type="match status" value="2"/>
</dbReference>
<feature type="domain" description="HTH lysR-type" evidence="5">
    <location>
        <begin position="7"/>
        <end position="64"/>
    </location>
</feature>
<dbReference type="SUPFAM" id="SSF46785">
    <property type="entry name" value="Winged helix' DNA-binding domain"/>
    <property type="match status" value="2"/>
</dbReference>
<dbReference type="EMBL" id="JARYGZ010000001">
    <property type="protein sequence ID" value="MDH7639266.1"/>
    <property type="molecule type" value="Genomic_DNA"/>
</dbReference>
<keyword evidence="7" id="KW-1185">Reference proteome</keyword>
<dbReference type="PRINTS" id="PR00039">
    <property type="entry name" value="HTHLYSR"/>
</dbReference>
<dbReference type="InterPro" id="IPR036388">
    <property type="entry name" value="WH-like_DNA-bd_sf"/>
</dbReference>
<feature type="domain" description="HTH lysR-type" evidence="5">
    <location>
        <begin position="99"/>
        <end position="156"/>
    </location>
</feature>
<organism evidence="6 7">
    <name type="scientific">Sphingomonas oryzagri</name>
    <dbReference type="NCBI Taxonomy" id="3042314"/>
    <lineage>
        <taxon>Bacteria</taxon>
        <taxon>Pseudomonadati</taxon>
        <taxon>Pseudomonadota</taxon>
        <taxon>Alphaproteobacteria</taxon>
        <taxon>Sphingomonadales</taxon>
        <taxon>Sphingomonadaceae</taxon>
        <taxon>Sphingomonas</taxon>
    </lineage>
</organism>
<dbReference type="InterPro" id="IPR005119">
    <property type="entry name" value="LysR_subst-bd"/>
</dbReference>
<evidence type="ECO:0000256" key="3">
    <source>
        <dbReference type="ARBA" id="ARBA00023125"/>
    </source>
</evidence>
<dbReference type="Proteomes" id="UP001160625">
    <property type="component" value="Unassembled WGS sequence"/>
</dbReference>
<protein>
    <submittedName>
        <fullName evidence="6">LysR family transcriptional regulator</fullName>
    </submittedName>
</protein>
<keyword evidence="3" id="KW-0238">DNA-binding</keyword>
<dbReference type="Gene3D" id="3.40.190.290">
    <property type="match status" value="1"/>
</dbReference>
<reference evidence="6" key="1">
    <citation type="submission" date="2023-04" db="EMBL/GenBank/DDBJ databases">
        <title>Sphingomonas sp. MAHUQ-71 isolated from rice field.</title>
        <authorList>
            <person name="Huq M.A."/>
        </authorList>
    </citation>
    <scope>NUCLEOTIDE SEQUENCE</scope>
    <source>
        <strain evidence="6">MAHUQ-71</strain>
    </source>
</reference>
<dbReference type="PROSITE" id="PS50931">
    <property type="entry name" value="HTH_LYSR"/>
    <property type="match status" value="2"/>
</dbReference>
<evidence type="ECO:0000256" key="1">
    <source>
        <dbReference type="ARBA" id="ARBA00009437"/>
    </source>
</evidence>
<gene>
    <name evidence="6" type="ORF">QGN17_11045</name>
</gene>
<evidence type="ECO:0000256" key="2">
    <source>
        <dbReference type="ARBA" id="ARBA00023015"/>
    </source>
</evidence>
<proteinExistence type="inferred from homology"/>
<dbReference type="RefSeq" id="WP_281044537.1">
    <property type="nucleotide sequence ID" value="NZ_JARYGZ010000001.1"/>
</dbReference>
<evidence type="ECO:0000313" key="6">
    <source>
        <dbReference type="EMBL" id="MDH7639266.1"/>
    </source>
</evidence>
<dbReference type="Pfam" id="PF03466">
    <property type="entry name" value="LysR_substrate"/>
    <property type="match status" value="1"/>
</dbReference>
<dbReference type="SUPFAM" id="SSF53850">
    <property type="entry name" value="Periplasmic binding protein-like II"/>
    <property type="match status" value="1"/>
</dbReference>
<evidence type="ECO:0000256" key="4">
    <source>
        <dbReference type="ARBA" id="ARBA00023163"/>
    </source>
</evidence>
<keyword evidence="4" id="KW-0804">Transcription</keyword>
<evidence type="ECO:0000313" key="7">
    <source>
        <dbReference type="Proteomes" id="UP001160625"/>
    </source>
</evidence>
<dbReference type="InterPro" id="IPR000847">
    <property type="entry name" value="LysR_HTH_N"/>
</dbReference>